<dbReference type="EMBL" id="CP118104">
    <property type="protein sequence ID" value="WDH85525.1"/>
    <property type="molecule type" value="Genomic_DNA"/>
</dbReference>
<dbReference type="Proteomes" id="UP001221519">
    <property type="component" value="Plasmid unnamed3"/>
</dbReference>
<evidence type="ECO:0000256" key="4">
    <source>
        <dbReference type="ARBA" id="ARBA00023172"/>
    </source>
</evidence>
<dbReference type="SMART" id="SM00857">
    <property type="entry name" value="Resolvase"/>
    <property type="match status" value="1"/>
</dbReference>
<evidence type="ECO:0000256" key="5">
    <source>
        <dbReference type="PIRSR" id="PIRSR606118-50"/>
    </source>
</evidence>
<dbReference type="CDD" id="cd03768">
    <property type="entry name" value="SR_ResInv"/>
    <property type="match status" value="1"/>
</dbReference>
<organism evidence="7 9">
    <name type="scientific">Paenibacillus urinalis</name>
    <dbReference type="NCBI Taxonomy" id="521520"/>
    <lineage>
        <taxon>Bacteria</taxon>
        <taxon>Bacillati</taxon>
        <taxon>Bacillota</taxon>
        <taxon>Bacilli</taxon>
        <taxon>Bacillales</taxon>
        <taxon>Paenibacillaceae</taxon>
        <taxon>Paenibacillus</taxon>
    </lineage>
</organism>
<dbReference type="Proteomes" id="UP001220962">
    <property type="component" value="Plasmid unnamed3"/>
</dbReference>
<keyword evidence="2" id="KW-0229">DNA integration</keyword>
<feature type="active site" description="O-(5'-phospho-DNA)-serine intermediate" evidence="5">
    <location>
        <position position="9"/>
    </location>
</feature>
<dbReference type="Pfam" id="PF00239">
    <property type="entry name" value="Resolvase"/>
    <property type="match status" value="1"/>
</dbReference>
<dbReference type="InterPro" id="IPR036162">
    <property type="entry name" value="Resolvase-like_N_sf"/>
</dbReference>
<dbReference type="PROSITE" id="PS51736">
    <property type="entry name" value="RECOMBINASES_3"/>
    <property type="match status" value="1"/>
</dbReference>
<geneLocation type="plasmid" evidence="9 10">
    <name>unnamed3</name>
</geneLocation>
<evidence type="ECO:0000256" key="1">
    <source>
        <dbReference type="ARBA" id="ARBA00009913"/>
    </source>
</evidence>
<dbReference type="RefSeq" id="WP_274338321.1">
    <property type="nucleotide sequence ID" value="NZ_CP118104.1"/>
</dbReference>
<evidence type="ECO:0000256" key="2">
    <source>
        <dbReference type="ARBA" id="ARBA00022908"/>
    </source>
</evidence>
<comment type="similarity">
    <text evidence="1">Belongs to the site-specific recombinase resolvase family.</text>
</comment>
<evidence type="ECO:0000313" key="7">
    <source>
        <dbReference type="EMBL" id="WDH85525.1"/>
    </source>
</evidence>
<protein>
    <submittedName>
        <fullName evidence="7">Recombinase family protein</fullName>
    </submittedName>
</protein>
<dbReference type="GO" id="GO:0003677">
    <property type="term" value="F:DNA binding"/>
    <property type="evidence" value="ECO:0007669"/>
    <property type="project" value="UniProtKB-KW"/>
</dbReference>
<keyword evidence="3" id="KW-0238">DNA-binding</keyword>
<evidence type="ECO:0000313" key="8">
    <source>
        <dbReference type="EMBL" id="WDI05428.1"/>
    </source>
</evidence>
<dbReference type="GO" id="GO:0015074">
    <property type="term" value="P:DNA integration"/>
    <property type="evidence" value="ECO:0007669"/>
    <property type="project" value="UniProtKB-KW"/>
</dbReference>
<dbReference type="PANTHER" id="PTHR30461:SF26">
    <property type="entry name" value="RESOLVASE HOMOLOG YNEB"/>
    <property type="match status" value="1"/>
</dbReference>
<dbReference type="PANTHER" id="PTHR30461">
    <property type="entry name" value="DNA-INVERTASE FROM LAMBDOID PROPHAGE"/>
    <property type="match status" value="1"/>
</dbReference>
<evidence type="ECO:0000313" key="10">
    <source>
        <dbReference type="Proteomes" id="UP001221519"/>
    </source>
</evidence>
<dbReference type="PROSITE" id="PS00398">
    <property type="entry name" value="RECOMBINASES_2"/>
    <property type="match status" value="1"/>
</dbReference>
<feature type="domain" description="Resolvase/invertase-type recombinase catalytic" evidence="6">
    <location>
        <begin position="1"/>
        <end position="134"/>
    </location>
</feature>
<dbReference type="SUPFAM" id="SSF53041">
    <property type="entry name" value="Resolvase-like"/>
    <property type="match status" value="1"/>
</dbReference>
<keyword evidence="7" id="KW-0614">Plasmid</keyword>
<gene>
    <name evidence="7" type="ORF">PUW23_26725</name>
    <name evidence="8" type="ORF">PUW25_27405</name>
</gene>
<dbReference type="InterPro" id="IPR006119">
    <property type="entry name" value="Resolv_N"/>
</dbReference>
<dbReference type="GO" id="GO:0000150">
    <property type="term" value="F:DNA strand exchange activity"/>
    <property type="evidence" value="ECO:0007669"/>
    <property type="project" value="InterPro"/>
</dbReference>
<evidence type="ECO:0000313" key="9">
    <source>
        <dbReference type="Proteomes" id="UP001220962"/>
    </source>
</evidence>
<proteinExistence type="inferred from homology"/>
<sequence>MIYGYARISDKSQNLNSQLDELEKFGVDEIIQEVITGVSPVKDGLDALVEKVERGDSIIVTRMDRLGRSTVQLLQLIETLEKKDVRFRILNLDLDTRGPLGKPIIAILAAFSEMERAMNKEKQKRGIEAARKRGKHLGREAIGYSREGMQKALERYIEGKELVSDICAEYNIPRSSLYAMAKKAGIKR</sequence>
<name>A0AAX3N6U3_9BACL</name>
<evidence type="ECO:0000256" key="3">
    <source>
        <dbReference type="ARBA" id="ARBA00023125"/>
    </source>
</evidence>
<reference evidence="7 10" key="1">
    <citation type="submission" date="2023-02" db="EMBL/GenBank/DDBJ databases">
        <title>Pathogen: clinical or host-associated sample.</title>
        <authorList>
            <person name="Hergert J."/>
            <person name="Casey R."/>
            <person name="Wagner J."/>
            <person name="Young E.L."/>
            <person name="Oakeson K.F."/>
        </authorList>
    </citation>
    <scope>NUCLEOTIDE SEQUENCE</scope>
    <source>
        <strain evidence="8 10">2022CK-00829</strain>
        <strain evidence="7">2022CK-00830</strain>
        <plasmid evidence="7 10">unnamed3</plasmid>
    </source>
</reference>
<dbReference type="AlphaFoldDB" id="A0AAX3N6U3"/>
<dbReference type="EMBL" id="CP118111">
    <property type="protein sequence ID" value="WDI05428.1"/>
    <property type="molecule type" value="Genomic_DNA"/>
</dbReference>
<dbReference type="Gene3D" id="3.40.50.1390">
    <property type="entry name" value="Resolvase, N-terminal catalytic domain"/>
    <property type="match status" value="1"/>
</dbReference>
<keyword evidence="10" id="KW-1185">Reference proteome</keyword>
<dbReference type="InterPro" id="IPR050639">
    <property type="entry name" value="SSR_resolvase"/>
</dbReference>
<evidence type="ECO:0000259" key="6">
    <source>
        <dbReference type="PROSITE" id="PS51736"/>
    </source>
</evidence>
<dbReference type="InterPro" id="IPR006118">
    <property type="entry name" value="Recombinase_CS"/>
</dbReference>
<keyword evidence="4" id="KW-0233">DNA recombination</keyword>
<accession>A0AAX3N6U3</accession>